<dbReference type="InParanoid" id="J0CQQ3"/>
<proteinExistence type="predicted"/>
<accession>J0CQQ3</accession>
<evidence type="ECO:0000313" key="3">
    <source>
        <dbReference type="Proteomes" id="UP000006514"/>
    </source>
</evidence>
<dbReference type="KEGG" id="adl:AURDEDRAFT_178367"/>
<dbReference type="EMBL" id="JH688865">
    <property type="protein sequence ID" value="EJD32544.1"/>
    <property type="molecule type" value="Genomic_DNA"/>
</dbReference>
<name>J0CQQ3_AURST</name>
<keyword evidence="3" id="KW-1185">Reference proteome</keyword>
<organism evidence="2 3">
    <name type="scientific">Auricularia subglabra (strain TFB-10046 / SS5)</name>
    <name type="common">White-rot fungus</name>
    <name type="synonym">Auricularia delicata (strain TFB10046)</name>
    <dbReference type="NCBI Taxonomy" id="717982"/>
    <lineage>
        <taxon>Eukaryota</taxon>
        <taxon>Fungi</taxon>
        <taxon>Dikarya</taxon>
        <taxon>Basidiomycota</taxon>
        <taxon>Agaricomycotina</taxon>
        <taxon>Agaricomycetes</taxon>
        <taxon>Auriculariales</taxon>
        <taxon>Auriculariaceae</taxon>
        <taxon>Auricularia</taxon>
    </lineage>
</organism>
<dbReference type="Proteomes" id="UP000006514">
    <property type="component" value="Unassembled WGS sequence"/>
</dbReference>
<evidence type="ECO:0000256" key="1">
    <source>
        <dbReference type="SAM" id="MobiDB-lite"/>
    </source>
</evidence>
<sequence>MQPVAQRSTTTTTTDEQVFTAPAPGGGTDVTKLTTRSHEQTLTVPVRSNTSALRVTTATRTMLRRETHRIAPYPGARPVRVASHTDMMTTVKVTFIPGETRTD</sequence>
<protein>
    <submittedName>
        <fullName evidence="2">Uncharacterized protein</fullName>
    </submittedName>
</protein>
<reference evidence="3" key="1">
    <citation type="journal article" date="2012" name="Science">
        <title>The Paleozoic origin of enzymatic lignin decomposition reconstructed from 31 fungal genomes.</title>
        <authorList>
            <person name="Floudas D."/>
            <person name="Binder M."/>
            <person name="Riley R."/>
            <person name="Barry K."/>
            <person name="Blanchette R.A."/>
            <person name="Henrissat B."/>
            <person name="Martinez A.T."/>
            <person name="Otillar R."/>
            <person name="Spatafora J.W."/>
            <person name="Yadav J.S."/>
            <person name="Aerts A."/>
            <person name="Benoit I."/>
            <person name="Boyd A."/>
            <person name="Carlson A."/>
            <person name="Copeland A."/>
            <person name="Coutinho P.M."/>
            <person name="de Vries R.P."/>
            <person name="Ferreira P."/>
            <person name="Findley K."/>
            <person name="Foster B."/>
            <person name="Gaskell J."/>
            <person name="Glotzer D."/>
            <person name="Gorecki P."/>
            <person name="Heitman J."/>
            <person name="Hesse C."/>
            <person name="Hori C."/>
            <person name="Igarashi K."/>
            <person name="Jurgens J.A."/>
            <person name="Kallen N."/>
            <person name="Kersten P."/>
            <person name="Kohler A."/>
            <person name="Kuees U."/>
            <person name="Kumar T.K.A."/>
            <person name="Kuo A."/>
            <person name="LaButti K."/>
            <person name="Larrondo L.F."/>
            <person name="Lindquist E."/>
            <person name="Ling A."/>
            <person name="Lombard V."/>
            <person name="Lucas S."/>
            <person name="Lundell T."/>
            <person name="Martin R."/>
            <person name="McLaughlin D.J."/>
            <person name="Morgenstern I."/>
            <person name="Morin E."/>
            <person name="Murat C."/>
            <person name="Nagy L.G."/>
            <person name="Nolan M."/>
            <person name="Ohm R.A."/>
            <person name="Patyshakuliyeva A."/>
            <person name="Rokas A."/>
            <person name="Ruiz-Duenas F.J."/>
            <person name="Sabat G."/>
            <person name="Salamov A."/>
            <person name="Samejima M."/>
            <person name="Schmutz J."/>
            <person name="Slot J.C."/>
            <person name="St John F."/>
            <person name="Stenlid J."/>
            <person name="Sun H."/>
            <person name="Sun S."/>
            <person name="Syed K."/>
            <person name="Tsang A."/>
            <person name="Wiebenga A."/>
            <person name="Young D."/>
            <person name="Pisabarro A."/>
            <person name="Eastwood D.C."/>
            <person name="Martin F."/>
            <person name="Cullen D."/>
            <person name="Grigoriev I.V."/>
            <person name="Hibbett D.S."/>
        </authorList>
    </citation>
    <scope>NUCLEOTIDE SEQUENCE [LARGE SCALE GENOMIC DNA]</scope>
    <source>
        <strain evidence="3">TFB10046</strain>
    </source>
</reference>
<gene>
    <name evidence="2" type="ORF">AURDEDRAFT_178367</name>
</gene>
<evidence type="ECO:0000313" key="2">
    <source>
        <dbReference type="EMBL" id="EJD32544.1"/>
    </source>
</evidence>
<feature type="region of interest" description="Disordered" evidence="1">
    <location>
        <begin position="1"/>
        <end position="32"/>
    </location>
</feature>
<dbReference type="AlphaFoldDB" id="J0CQQ3"/>